<keyword evidence="4" id="KW-1185">Reference proteome</keyword>
<evidence type="ECO:0000313" key="3">
    <source>
        <dbReference type="EMBL" id="WNG52854.1"/>
    </source>
</evidence>
<gene>
    <name evidence="3" type="ORF">F0U60_40455</name>
</gene>
<keyword evidence="3" id="KW-0223">Dioxygenase</keyword>
<accession>A0ABY9XBT7</accession>
<feature type="domain" description="Fe2OG dioxygenase" evidence="2">
    <location>
        <begin position="112"/>
        <end position="204"/>
    </location>
</feature>
<dbReference type="PROSITE" id="PS51471">
    <property type="entry name" value="FE2OG_OXY"/>
    <property type="match status" value="1"/>
</dbReference>
<dbReference type="EMBL" id="CP043494">
    <property type="protein sequence ID" value="WNG52854.1"/>
    <property type="molecule type" value="Genomic_DNA"/>
</dbReference>
<dbReference type="SUPFAM" id="SSF51197">
    <property type="entry name" value="Clavaminate synthase-like"/>
    <property type="match status" value="1"/>
</dbReference>
<evidence type="ECO:0000259" key="2">
    <source>
        <dbReference type="PROSITE" id="PS51471"/>
    </source>
</evidence>
<dbReference type="InterPro" id="IPR032857">
    <property type="entry name" value="ALKBH4"/>
</dbReference>
<dbReference type="InterPro" id="IPR037151">
    <property type="entry name" value="AlkB-like_sf"/>
</dbReference>
<feature type="region of interest" description="Disordered" evidence="1">
    <location>
        <begin position="1"/>
        <end position="23"/>
    </location>
</feature>
<dbReference type="Pfam" id="PF13532">
    <property type="entry name" value="2OG-FeII_Oxy_2"/>
    <property type="match status" value="1"/>
</dbReference>
<proteinExistence type="predicted"/>
<dbReference type="InterPro" id="IPR005123">
    <property type="entry name" value="Oxoglu/Fe-dep_dioxygenase_dom"/>
</dbReference>
<reference evidence="3 4" key="1">
    <citation type="submission" date="2019-08" db="EMBL/GenBank/DDBJ databases">
        <title>Archangium and Cystobacter genomes.</title>
        <authorList>
            <person name="Chen I.-C.K."/>
            <person name="Wielgoss S."/>
        </authorList>
    </citation>
    <scope>NUCLEOTIDE SEQUENCE [LARGE SCALE GENOMIC DNA]</scope>
    <source>
        <strain evidence="3 4">Cbm 6</strain>
    </source>
</reference>
<dbReference type="GO" id="GO:0051213">
    <property type="term" value="F:dioxygenase activity"/>
    <property type="evidence" value="ECO:0007669"/>
    <property type="project" value="UniProtKB-KW"/>
</dbReference>
<dbReference type="Gene3D" id="2.60.120.590">
    <property type="entry name" value="Alpha-ketoglutarate-dependent dioxygenase AlkB-like"/>
    <property type="match status" value="1"/>
</dbReference>
<evidence type="ECO:0000256" key="1">
    <source>
        <dbReference type="SAM" id="MobiDB-lite"/>
    </source>
</evidence>
<dbReference type="Proteomes" id="UP001611383">
    <property type="component" value="Chromosome"/>
</dbReference>
<name>A0ABY9XBT7_9BACT</name>
<protein>
    <submittedName>
        <fullName evidence="3">Alpha-ketoglutarate-dependent dioxygenase AlkB</fullName>
    </submittedName>
</protein>
<feature type="compositionally biased region" description="Basic and acidic residues" evidence="1">
    <location>
        <begin position="1"/>
        <end position="11"/>
    </location>
</feature>
<keyword evidence="3" id="KW-0560">Oxidoreductase</keyword>
<evidence type="ECO:0000313" key="4">
    <source>
        <dbReference type="Proteomes" id="UP001611383"/>
    </source>
</evidence>
<dbReference type="PANTHER" id="PTHR12463:SF1">
    <property type="entry name" value="2-OXOGLUTARATE AND FE-DEPENDENT OXYGENASE FAMILY PROTEIN"/>
    <property type="match status" value="1"/>
</dbReference>
<dbReference type="PANTHER" id="PTHR12463">
    <property type="entry name" value="OXYGENASE-RELATED"/>
    <property type="match status" value="1"/>
</dbReference>
<dbReference type="InterPro" id="IPR027450">
    <property type="entry name" value="AlkB-like"/>
</dbReference>
<sequence length="215" mass="24079">MTRRGSDRSRPEPLAATEPASQLPQVVELPEGLSYLPGFLSEEEERALVDELTRLDYREIHMHGVVARRTVVHYGWDYGYESWRLTPAPPLPRFLEPVRARCAAAVGLEPEALEEVLVSRYPPGASIGWHRDAPMFGPRVIGISLLGAARMRFRRKVGDTFQTAVLELAPRSLYVLAGASRSEWQHTLSPVKTLRYSLSFRTVKHSPGRVAPLLG</sequence>
<organism evidence="3 4">
    <name type="scientific">Archangium minus</name>
    <dbReference type="NCBI Taxonomy" id="83450"/>
    <lineage>
        <taxon>Bacteria</taxon>
        <taxon>Pseudomonadati</taxon>
        <taxon>Myxococcota</taxon>
        <taxon>Myxococcia</taxon>
        <taxon>Myxococcales</taxon>
        <taxon>Cystobacterineae</taxon>
        <taxon>Archangiaceae</taxon>
        <taxon>Archangium</taxon>
    </lineage>
</organism>